<organism evidence="3 4">
    <name type="scientific">Nocardia aurea</name>
    <dbReference type="NCBI Taxonomy" id="2144174"/>
    <lineage>
        <taxon>Bacteria</taxon>
        <taxon>Bacillati</taxon>
        <taxon>Actinomycetota</taxon>
        <taxon>Actinomycetes</taxon>
        <taxon>Mycobacteriales</taxon>
        <taxon>Nocardiaceae</taxon>
        <taxon>Nocardia</taxon>
    </lineage>
</organism>
<name>A0ABV3FKV2_9NOCA</name>
<evidence type="ECO:0000313" key="3">
    <source>
        <dbReference type="EMBL" id="MEV0706041.1"/>
    </source>
</evidence>
<dbReference type="RefSeq" id="WP_355083391.1">
    <property type="nucleotide sequence ID" value="NZ_JBEXKW010000003.1"/>
</dbReference>
<evidence type="ECO:0000313" key="4">
    <source>
        <dbReference type="Proteomes" id="UP001551695"/>
    </source>
</evidence>
<evidence type="ECO:0000256" key="1">
    <source>
        <dbReference type="SAM" id="Phobius"/>
    </source>
</evidence>
<dbReference type="Pfam" id="PF23636">
    <property type="entry name" value="DUF7144"/>
    <property type="match status" value="1"/>
</dbReference>
<proteinExistence type="predicted"/>
<feature type="transmembrane region" description="Helical" evidence="1">
    <location>
        <begin position="69"/>
        <end position="89"/>
    </location>
</feature>
<sequence>MTYASDLEPPAGAGHPLRQRIVEGTSLATAILLFTAAMLSFFEGLSALLDDEFYGAGVEYIYKFDATSWGWIHIALGAVLALCSIGLLTGTMWGRYAAICLAVLSIIMNFLALPRYPAWSILVIAIDVVVIWAIAAWRPAPLRPATGATELREA</sequence>
<feature type="transmembrane region" description="Helical" evidence="1">
    <location>
        <begin position="119"/>
        <end position="137"/>
    </location>
</feature>
<feature type="domain" description="DUF7144" evidence="2">
    <location>
        <begin position="27"/>
        <end position="138"/>
    </location>
</feature>
<dbReference type="Proteomes" id="UP001551695">
    <property type="component" value="Unassembled WGS sequence"/>
</dbReference>
<evidence type="ECO:0000259" key="2">
    <source>
        <dbReference type="Pfam" id="PF23636"/>
    </source>
</evidence>
<feature type="transmembrane region" description="Helical" evidence="1">
    <location>
        <begin position="27"/>
        <end position="49"/>
    </location>
</feature>
<keyword evidence="1" id="KW-1133">Transmembrane helix</keyword>
<protein>
    <recommendedName>
        <fullName evidence="2">DUF7144 domain-containing protein</fullName>
    </recommendedName>
</protein>
<gene>
    <name evidence="3" type="ORF">AB0I48_00570</name>
</gene>
<comment type="caution">
    <text evidence="3">The sequence shown here is derived from an EMBL/GenBank/DDBJ whole genome shotgun (WGS) entry which is preliminary data.</text>
</comment>
<dbReference type="InterPro" id="IPR055568">
    <property type="entry name" value="DUF7144"/>
</dbReference>
<keyword evidence="4" id="KW-1185">Reference proteome</keyword>
<reference evidence="3 4" key="1">
    <citation type="submission" date="2024-06" db="EMBL/GenBank/DDBJ databases">
        <title>The Natural Products Discovery Center: Release of the First 8490 Sequenced Strains for Exploring Actinobacteria Biosynthetic Diversity.</title>
        <authorList>
            <person name="Kalkreuter E."/>
            <person name="Kautsar S.A."/>
            <person name="Yang D."/>
            <person name="Bader C.D."/>
            <person name="Teijaro C.N."/>
            <person name="Fluegel L."/>
            <person name="Davis C.M."/>
            <person name="Simpson J.R."/>
            <person name="Lauterbach L."/>
            <person name="Steele A.D."/>
            <person name="Gui C."/>
            <person name="Meng S."/>
            <person name="Li G."/>
            <person name="Viehrig K."/>
            <person name="Ye F."/>
            <person name="Su P."/>
            <person name="Kiefer A.F."/>
            <person name="Nichols A."/>
            <person name="Cepeda A.J."/>
            <person name="Yan W."/>
            <person name="Fan B."/>
            <person name="Jiang Y."/>
            <person name="Adhikari A."/>
            <person name="Zheng C.-J."/>
            <person name="Schuster L."/>
            <person name="Cowan T.M."/>
            <person name="Smanski M.J."/>
            <person name="Chevrette M.G."/>
            <person name="De Carvalho L.P.S."/>
            <person name="Shen B."/>
        </authorList>
    </citation>
    <scope>NUCLEOTIDE SEQUENCE [LARGE SCALE GENOMIC DNA]</scope>
    <source>
        <strain evidence="3 4">NPDC050403</strain>
    </source>
</reference>
<keyword evidence="1" id="KW-0472">Membrane</keyword>
<accession>A0ABV3FKV2</accession>
<dbReference type="EMBL" id="JBFAKC010000001">
    <property type="protein sequence ID" value="MEV0706041.1"/>
    <property type="molecule type" value="Genomic_DNA"/>
</dbReference>
<feature type="transmembrane region" description="Helical" evidence="1">
    <location>
        <begin position="96"/>
        <end position="113"/>
    </location>
</feature>
<keyword evidence="1" id="KW-0812">Transmembrane</keyword>